<dbReference type="Proteomes" id="UP000069773">
    <property type="component" value="Unassembled WGS sequence"/>
</dbReference>
<evidence type="ECO:0000313" key="3">
    <source>
        <dbReference type="Proteomes" id="UP000069773"/>
    </source>
</evidence>
<dbReference type="Proteomes" id="UP001207528">
    <property type="component" value="Unassembled WGS sequence"/>
</dbReference>
<reference evidence="2" key="3">
    <citation type="journal article" date="2022" name="BMC Genomics">
        <title>Comparative genome analysis of mycobacteria focusing on tRNA and non-coding RNA.</title>
        <authorList>
            <person name="Behra P.R.K."/>
            <person name="Pettersson B.M.F."/>
            <person name="Ramesh M."/>
            <person name="Das S."/>
            <person name="Dasgupta S."/>
            <person name="Kirsebom L.A."/>
        </authorList>
    </citation>
    <scope>NUCLEOTIDE SEQUENCE</scope>
    <source>
        <strain evidence="2">DSM 44203</strain>
    </source>
</reference>
<evidence type="ECO:0008006" key="5">
    <source>
        <dbReference type="Google" id="ProtNLM"/>
    </source>
</evidence>
<evidence type="ECO:0000313" key="2">
    <source>
        <dbReference type="EMBL" id="MCV7027185.1"/>
    </source>
</evidence>
<dbReference type="AlphaFoldDB" id="A0AAW5SU74"/>
<keyword evidence="3" id="KW-1185">Reference proteome</keyword>
<protein>
    <recommendedName>
        <fullName evidence="5">VOC domain-containing protein</fullName>
    </recommendedName>
</protein>
<dbReference type="InterPro" id="IPR029068">
    <property type="entry name" value="Glyas_Bleomycin-R_OHBP_Dase"/>
</dbReference>
<sequence length="139" mass="15146">MTAEPLQLHHVVFAVAPERRVAMASLFTDLGFAFEEAELTELGVRVHLDWNRGIELISPVPGSTASVANYVNDFLERRGDGVYTVVLRVPDASAAESVAQRYGSTTRFRQGFSGEGSYLDEIDLSVLGLPLTFLATNVS</sequence>
<evidence type="ECO:0000313" key="4">
    <source>
        <dbReference type="Proteomes" id="UP001207528"/>
    </source>
</evidence>
<evidence type="ECO:0000313" key="1">
    <source>
        <dbReference type="EMBL" id="GAT06963.1"/>
    </source>
</evidence>
<dbReference type="EMBL" id="BCTA01000002">
    <property type="protein sequence ID" value="GAT06963.1"/>
    <property type="molecule type" value="Genomic_DNA"/>
</dbReference>
<organism evidence="2 4">
    <name type="scientific">Mycolicibacterium novocastrense</name>
    <name type="common">Mycobacterium novocastrense</name>
    <dbReference type="NCBI Taxonomy" id="59813"/>
    <lineage>
        <taxon>Bacteria</taxon>
        <taxon>Bacillati</taxon>
        <taxon>Actinomycetota</taxon>
        <taxon>Actinomycetes</taxon>
        <taxon>Mycobacteriales</taxon>
        <taxon>Mycobacteriaceae</taxon>
        <taxon>Mycolicibacterium</taxon>
    </lineage>
</organism>
<name>A0AAW5SU74_MYCNV</name>
<accession>A0AAW5SU74</accession>
<reference evidence="2" key="2">
    <citation type="submission" date="2020-07" db="EMBL/GenBank/DDBJ databases">
        <authorList>
            <person name="Pettersson B.M.F."/>
            <person name="Behra P.R.K."/>
            <person name="Ramesh M."/>
            <person name="Das S."/>
            <person name="Dasgupta S."/>
            <person name="Kirsebom L.A."/>
        </authorList>
    </citation>
    <scope>NUCLEOTIDE SEQUENCE</scope>
    <source>
        <strain evidence="2">DSM 44203</strain>
    </source>
</reference>
<comment type="caution">
    <text evidence="2">The sequence shown here is derived from an EMBL/GenBank/DDBJ whole genome shotgun (WGS) entry which is preliminary data.</text>
</comment>
<dbReference type="EMBL" id="JACKTI010000078">
    <property type="protein sequence ID" value="MCV7027185.1"/>
    <property type="molecule type" value="Genomic_DNA"/>
</dbReference>
<dbReference type="SUPFAM" id="SSF54593">
    <property type="entry name" value="Glyoxalase/Bleomycin resistance protein/Dihydroxybiphenyl dioxygenase"/>
    <property type="match status" value="1"/>
</dbReference>
<dbReference type="RefSeq" id="WP_067386452.1">
    <property type="nucleotide sequence ID" value="NZ_BCTA01000002.1"/>
</dbReference>
<gene>
    <name evidence="2" type="ORF">H7I77_28230</name>
    <name evidence="1" type="ORF">RMCN_0096</name>
</gene>
<dbReference type="Gene3D" id="3.10.180.10">
    <property type="entry name" value="2,3-Dihydroxybiphenyl 1,2-Dioxygenase, domain 1"/>
    <property type="match status" value="1"/>
</dbReference>
<reference evidence="1 3" key="1">
    <citation type="journal article" date="2016" name="Genome Announc.">
        <title>Draft Genome Sequences of Five Rapidly Growing Mycobacterium Species, M. thermoresistibile, M. fortuitum subsp. acetamidolyticum, M. canariasense, M. brisbanense, and M. novocastrense.</title>
        <authorList>
            <person name="Katahira K."/>
            <person name="Ogura Y."/>
            <person name="Gotoh Y."/>
            <person name="Hayashi T."/>
        </authorList>
    </citation>
    <scope>NUCLEOTIDE SEQUENCE [LARGE SCALE GENOMIC DNA]</scope>
    <source>
        <strain evidence="1 3">JCM18114</strain>
    </source>
</reference>
<proteinExistence type="predicted"/>